<dbReference type="PROSITE" id="PS50884">
    <property type="entry name" value="ZF_DOF_2"/>
    <property type="match status" value="1"/>
</dbReference>
<evidence type="ECO:0000313" key="13">
    <source>
        <dbReference type="Proteomes" id="UP001279734"/>
    </source>
</evidence>
<dbReference type="PROSITE" id="PS01361">
    <property type="entry name" value="ZF_DOF_1"/>
    <property type="match status" value="1"/>
</dbReference>
<evidence type="ECO:0000256" key="6">
    <source>
        <dbReference type="ARBA" id="ARBA00023163"/>
    </source>
</evidence>
<proteinExistence type="predicted"/>
<evidence type="ECO:0000256" key="8">
    <source>
        <dbReference type="PROSITE-ProRule" id="PRU00071"/>
    </source>
</evidence>
<evidence type="ECO:0000256" key="10">
    <source>
        <dbReference type="SAM" id="MobiDB-lite"/>
    </source>
</evidence>
<feature type="region of interest" description="Disordered" evidence="10">
    <location>
        <begin position="41"/>
        <end position="72"/>
    </location>
</feature>
<name>A0AAD3T912_NEPGR</name>
<dbReference type="GO" id="GO:0003677">
    <property type="term" value="F:DNA binding"/>
    <property type="evidence" value="ECO:0007669"/>
    <property type="project" value="UniProtKB-UniRule"/>
</dbReference>
<keyword evidence="5 8" id="KW-0238">DNA-binding</keyword>
<evidence type="ECO:0000256" key="1">
    <source>
        <dbReference type="ARBA" id="ARBA00022723"/>
    </source>
</evidence>
<keyword evidence="1 9" id="KW-0479">Metal-binding</keyword>
<comment type="function">
    <text evidence="9">Transcription factor that binds specifically to a 5'-AA[AG]G-3' consensus core sequence.</text>
</comment>
<feature type="compositionally biased region" description="Low complexity" evidence="10">
    <location>
        <begin position="41"/>
        <end position="66"/>
    </location>
</feature>
<dbReference type="InterPro" id="IPR045174">
    <property type="entry name" value="Dof"/>
</dbReference>
<evidence type="ECO:0000259" key="11">
    <source>
        <dbReference type="PROSITE" id="PS50884"/>
    </source>
</evidence>
<keyword evidence="7 8" id="KW-0539">Nucleus</keyword>
<keyword evidence="4 9" id="KW-0805">Transcription regulation</keyword>
<evidence type="ECO:0000256" key="7">
    <source>
        <dbReference type="ARBA" id="ARBA00023242"/>
    </source>
</evidence>
<keyword evidence="3 9" id="KW-0862">Zinc</keyword>
<dbReference type="GO" id="GO:0005634">
    <property type="term" value="C:nucleus"/>
    <property type="evidence" value="ECO:0007669"/>
    <property type="project" value="UniProtKB-SubCell"/>
</dbReference>
<accession>A0AAD3T912</accession>
<dbReference type="PANTHER" id="PTHR31992">
    <property type="entry name" value="DOF ZINC FINGER PROTEIN DOF1.4-RELATED"/>
    <property type="match status" value="1"/>
</dbReference>
<dbReference type="GO" id="GO:0008270">
    <property type="term" value="F:zinc ion binding"/>
    <property type="evidence" value="ECO:0007669"/>
    <property type="project" value="UniProtKB-KW"/>
</dbReference>
<dbReference type="GO" id="GO:0003700">
    <property type="term" value="F:DNA-binding transcription factor activity"/>
    <property type="evidence" value="ECO:0007669"/>
    <property type="project" value="UniProtKB-UniRule"/>
</dbReference>
<protein>
    <recommendedName>
        <fullName evidence="9">Dof zinc finger protein</fullName>
    </recommendedName>
</protein>
<organism evidence="12 13">
    <name type="scientific">Nepenthes gracilis</name>
    <name type="common">Slender pitcher plant</name>
    <dbReference type="NCBI Taxonomy" id="150966"/>
    <lineage>
        <taxon>Eukaryota</taxon>
        <taxon>Viridiplantae</taxon>
        <taxon>Streptophyta</taxon>
        <taxon>Embryophyta</taxon>
        <taxon>Tracheophyta</taxon>
        <taxon>Spermatophyta</taxon>
        <taxon>Magnoliopsida</taxon>
        <taxon>eudicotyledons</taxon>
        <taxon>Gunneridae</taxon>
        <taxon>Pentapetalae</taxon>
        <taxon>Caryophyllales</taxon>
        <taxon>Nepenthaceae</taxon>
        <taxon>Nepenthes</taxon>
    </lineage>
</organism>
<dbReference type="Proteomes" id="UP001279734">
    <property type="component" value="Unassembled WGS sequence"/>
</dbReference>
<keyword evidence="13" id="KW-1185">Reference proteome</keyword>
<keyword evidence="6 9" id="KW-0804">Transcription</keyword>
<dbReference type="Pfam" id="PF02701">
    <property type="entry name" value="Zn_ribbon_Dof"/>
    <property type="match status" value="1"/>
</dbReference>
<evidence type="ECO:0000256" key="5">
    <source>
        <dbReference type="ARBA" id="ARBA00023125"/>
    </source>
</evidence>
<dbReference type="EMBL" id="BSYO01000028">
    <property type="protein sequence ID" value="GMH24604.1"/>
    <property type="molecule type" value="Genomic_DNA"/>
</dbReference>
<comment type="caution">
    <text evidence="12">The sequence shown here is derived from an EMBL/GenBank/DDBJ whole genome shotgun (WGS) entry which is preliminary data.</text>
</comment>
<dbReference type="AlphaFoldDB" id="A0AAD3T912"/>
<evidence type="ECO:0000313" key="12">
    <source>
        <dbReference type="EMBL" id="GMH24604.1"/>
    </source>
</evidence>
<gene>
    <name evidence="12" type="ORF">Nepgr_026447</name>
</gene>
<reference evidence="12" key="1">
    <citation type="submission" date="2023-05" db="EMBL/GenBank/DDBJ databases">
        <title>Nepenthes gracilis genome sequencing.</title>
        <authorList>
            <person name="Fukushima K."/>
        </authorList>
    </citation>
    <scope>NUCLEOTIDE SEQUENCE</scope>
    <source>
        <strain evidence="12">SING2019-196</strain>
    </source>
</reference>
<evidence type="ECO:0000256" key="2">
    <source>
        <dbReference type="ARBA" id="ARBA00022771"/>
    </source>
</evidence>
<sequence>MIQELLGGGEAARVIGSGERKISIAEGLILQASFFSSPSPTPSPALSSSLTPSSSSTAAVTTTTTSNSETQNLRCPRCDSTNTKFCYYNNYNLTQPRHFCKTCRRYWTKGGALRNVPIGGGCRKNKSSSAPSSGKSCGLKAKTTVSMSEFGKQSHLASGFDHDLNSNPFLWPSTQNSHISAILRAAKNPNPSPLSNAFPAKSEVMIENHEPGIETSALNARTLGFDLYNEAPSIGLCSTFFRNGLHHQNNGLLLGEVQNSGIHEVIQRLKTSTANYYHGDHPALALSKNAAFSTSSAIATSSPILDTAPVIGADLSFFNHSSLSWSDLLPTSDGAYP</sequence>
<evidence type="ECO:0000256" key="3">
    <source>
        <dbReference type="ARBA" id="ARBA00022833"/>
    </source>
</evidence>
<feature type="domain" description="Dof-type" evidence="11">
    <location>
        <begin position="73"/>
        <end position="127"/>
    </location>
</feature>
<comment type="subcellular location">
    <subcellularLocation>
        <location evidence="8 9">Nucleus</location>
    </subcellularLocation>
</comment>
<dbReference type="PANTHER" id="PTHR31992:SF289">
    <property type="entry name" value="DOF ZINC FINGER PROTEIN"/>
    <property type="match status" value="1"/>
</dbReference>
<evidence type="ECO:0000256" key="9">
    <source>
        <dbReference type="RuleBase" id="RU369094"/>
    </source>
</evidence>
<evidence type="ECO:0000256" key="4">
    <source>
        <dbReference type="ARBA" id="ARBA00023015"/>
    </source>
</evidence>
<keyword evidence="2 8" id="KW-0863">Zinc-finger</keyword>
<dbReference type="InterPro" id="IPR003851">
    <property type="entry name" value="Znf_Dof"/>
</dbReference>